<comment type="caution">
    <text evidence="10">The sequence shown here is derived from an EMBL/GenBank/DDBJ whole genome shotgun (WGS) entry which is preliminary data.</text>
</comment>
<reference evidence="10 11" key="1">
    <citation type="journal article" date="2013" name="Genome Announc.">
        <title>Genome Sequence of the Polycyclic Aromatic Hydrocarbon-Degrading Bacterium Strain Marinobacter nanhaiticus D15-8WT.</title>
        <authorList>
            <person name="Cui Z."/>
            <person name="Gao W."/>
            <person name="Li Q."/>
            <person name="Xu G."/>
            <person name="Zheng L."/>
        </authorList>
    </citation>
    <scope>NUCLEOTIDE SEQUENCE [LARGE SCALE GENOMIC DNA]</scope>
    <source>
        <strain evidence="10 11">D15-8W</strain>
    </source>
</reference>
<keyword evidence="2" id="KW-0902">Two-component regulatory system</keyword>
<accession>N6W6C2</accession>
<dbReference type="Pfam" id="PF00486">
    <property type="entry name" value="Trans_reg_C"/>
    <property type="match status" value="1"/>
</dbReference>
<dbReference type="Pfam" id="PF00072">
    <property type="entry name" value="Response_reg"/>
    <property type="match status" value="1"/>
</dbReference>
<keyword evidence="3" id="KW-0805">Transcription regulation</keyword>
<dbReference type="SMART" id="SM00862">
    <property type="entry name" value="Trans_reg_C"/>
    <property type="match status" value="1"/>
</dbReference>
<keyword evidence="5" id="KW-0804">Transcription</keyword>
<organism evidence="10 11">
    <name type="scientific">Marinobacter nanhaiticus D15-8W</name>
    <dbReference type="NCBI Taxonomy" id="626887"/>
    <lineage>
        <taxon>Bacteria</taxon>
        <taxon>Pseudomonadati</taxon>
        <taxon>Pseudomonadota</taxon>
        <taxon>Gammaproteobacteria</taxon>
        <taxon>Pseudomonadales</taxon>
        <taxon>Marinobacteraceae</taxon>
        <taxon>Marinobacter</taxon>
    </lineage>
</organism>
<evidence type="ECO:0000256" key="1">
    <source>
        <dbReference type="ARBA" id="ARBA00022553"/>
    </source>
</evidence>
<protein>
    <submittedName>
        <fullName evidence="10">DNA-binding response regulator</fullName>
    </submittedName>
</protein>
<feature type="modified residue" description="4-aspartylphosphate" evidence="6">
    <location>
        <position position="55"/>
    </location>
</feature>
<evidence type="ECO:0000256" key="6">
    <source>
        <dbReference type="PROSITE-ProRule" id="PRU00169"/>
    </source>
</evidence>
<evidence type="ECO:0000256" key="3">
    <source>
        <dbReference type="ARBA" id="ARBA00023015"/>
    </source>
</evidence>
<dbReference type="CDD" id="cd00383">
    <property type="entry name" value="trans_reg_C"/>
    <property type="match status" value="1"/>
</dbReference>
<keyword evidence="1 6" id="KW-0597">Phosphoprotein</keyword>
<dbReference type="PANTHER" id="PTHR48111">
    <property type="entry name" value="REGULATOR OF RPOS"/>
    <property type="match status" value="1"/>
</dbReference>
<dbReference type="STRING" id="626887.J057_10471"/>
<feature type="DNA-binding region" description="OmpR/PhoB-type" evidence="7">
    <location>
        <begin position="128"/>
        <end position="226"/>
    </location>
</feature>
<dbReference type="Gene3D" id="3.40.50.2300">
    <property type="match status" value="1"/>
</dbReference>
<dbReference type="Gene3D" id="1.10.10.10">
    <property type="entry name" value="Winged helix-like DNA-binding domain superfamily/Winged helix DNA-binding domain"/>
    <property type="match status" value="1"/>
</dbReference>
<dbReference type="GO" id="GO:0006355">
    <property type="term" value="P:regulation of DNA-templated transcription"/>
    <property type="evidence" value="ECO:0007669"/>
    <property type="project" value="InterPro"/>
</dbReference>
<dbReference type="Proteomes" id="UP000013165">
    <property type="component" value="Unassembled WGS sequence"/>
</dbReference>
<dbReference type="GO" id="GO:0000156">
    <property type="term" value="F:phosphorelay response regulator activity"/>
    <property type="evidence" value="ECO:0007669"/>
    <property type="project" value="TreeGrafter"/>
</dbReference>
<keyword evidence="4 7" id="KW-0238">DNA-binding</keyword>
<dbReference type="PATRIC" id="fig|626887.3.peg.2097"/>
<dbReference type="InterPro" id="IPR011006">
    <property type="entry name" value="CheY-like_superfamily"/>
</dbReference>
<sequence>MRLLVIEDADILRQSLVTGLTDCGYVVDATADGKEGLWLAEGSPDNQPYDLIILDIMLPGLNGFELLQRLRASGNDTLVLMLSARDETSDRIQGLRNGADDYLPKPFDFDELLARIEALIRRRGGTASNLLQLGELSIDLHRKQVYLGERAINLPPREYALLECLALNRHRIVSRQEIEQKIYDERIEPMSNVVDSAISNLRKLIDHDEGPSLITTRRGRGYQIRQS</sequence>
<dbReference type="eggNOG" id="COG0745">
    <property type="taxonomic scope" value="Bacteria"/>
</dbReference>
<dbReference type="GO" id="GO:0032993">
    <property type="term" value="C:protein-DNA complex"/>
    <property type="evidence" value="ECO:0007669"/>
    <property type="project" value="TreeGrafter"/>
</dbReference>
<dbReference type="InterPro" id="IPR039420">
    <property type="entry name" value="WalR-like"/>
</dbReference>
<gene>
    <name evidence="10" type="ORF">J057_10471</name>
</gene>
<evidence type="ECO:0000256" key="5">
    <source>
        <dbReference type="ARBA" id="ARBA00023163"/>
    </source>
</evidence>
<evidence type="ECO:0000259" key="9">
    <source>
        <dbReference type="PROSITE" id="PS51755"/>
    </source>
</evidence>
<evidence type="ECO:0000313" key="10">
    <source>
        <dbReference type="EMBL" id="ENO15769.1"/>
    </source>
</evidence>
<dbReference type="SMART" id="SM00448">
    <property type="entry name" value="REC"/>
    <property type="match status" value="1"/>
</dbReference>
<dbReference type="HOGENOM" id="CLU_000445_30_1_6"/>
<evidence type="ECO:0000259" key="8">
    <source>
        <dbReference type="PROSITE" id="PS50110"/>
    </source>
</evidence>
<dbReference type="InterPro" id="IPR001867">
    <property type="entry name" value="OmpR/PhoB-type_DNA-bd"/>
</dbReference>
<evidence type="ECO:0000256" key="7">
    <source>
        <dbReference type="PROSITE-ProRule" id="PRU01091"/>
    </source>
</evidence>
<feature type="domain" description="Response regulatory" evidence="8">
    <location>
        <begin position="2"/>
        <end position="120"/>
    </location>
</feature>
<dbReference type="Gene3D" id="6.10.250.690">
    <property type="match status" value="1"/>
</dbReference>
<dbReference type="InterPro" id="IPR001789">
    <property type="entry name" value="Sig_transdc_resp-reg_receiver"/>
</dbReference>
<evidence type="ECO:0000256" key="2">
    <source>
        <dbReference type="ARBA" id="ARBA00023012"/>
    </source>
</evidence>
<dbReference type="OrthoDB" id="9802426at2"/>
<keyword evidence="11" id="KW-1185">Reference proteome</keyword>
<dbReference type="GO" id="GO:0000976">
    <property type="term" value="F:transcription cis-regulatory region binding"/>
    <property type="evidence" value="ECO:0007669"/>
    <property type="project" value="TreeGrafter"/>
</dbReference>
<dbReference type="PANTHER" id="PTHR48111:SF22">
    <property type="entry name" value="REGULATOR OF RPOS"/>
    <property type="match status" value="1"/>
</dbReference>
<dbReference type="GO" id="GO:0005829">
    <property type="term" value="C:cytosol"/>
    <property type="evidence" value="ECO:0007669"/>
    <property type="project" value="TreeGrafter"/>
</dbReference>
<feature type="domain" description="OmpR/PhoB-type" evidence="9">
    <location>
        <begin position="128"/>
        <end position="226"/>
    </location>
</feature>
<dbReference type="InterPro" id="IPR036388">
    <property type="entry name" value="WH-like_DNA-bd_sf"/>
</dbReference>
<dbReference type="EMBL" id="APLQ01000011">
    <property type="protein sequence ID" value="ENO15769.1"/>
    <property type="molecule type" value="Genomic_DNA"/>
</dbReference>
<dbReference type="AlphaFoldDB" id="N6W6C2"/>
<evidence type="ECO:0000256" key="4">
    <source>
        <dbReference type="ARBA" id="ARBA00023125"/>
    </source>
</evidence>
<dbReference type="PROSITE" id="PS50110">
    <property type="entry name" value="RESPONSE_REGULATORY"/>
    <property type="match status" value="1"/>
</dbReference>
<dbReference type="SUPFAM" id="SSF52172">
    <property type="entry name" value="CheY-like"/>
    <property type="match status" value="1"/>
</dbReference>
<name>N6W6C2_9GAMM</name>
<dbReference type="RefSeq" id="WP_004580059.1">
    <property type="nucleotide sequence ID" value="NZ_AP028878.1"/>
</dbReference>
<dbReference type="PROSITE" id="PS51755">
    <property type="entry name" value="OMPR_PHOB"/>
    <property type="match status" value="1"/>
</dbReference>
<proteinExistence type="predicted"/>
<evidence type="ECO:0000313" key="11">
    <source>
        <dbReference type="Proteomes" id="UP000013165"/>
    </source>
</evidence>